<dbReference type="GO" id="GO:0005524">
    <property type="term" value="F:ATP binding"/>
    <property type="evidence" value="ECO:0007669"/>
    <property type="project" value="UniProtKB-KW"/>
</dbReference>
<keyword evidence="1" id="KW-0547">Nucleotide-binding</keyword>
<dbReference type="PANTHER" id="PTHR24418">
    <property type="entry name" value="TYROSINE-PROTEIN KINASE"/>
    <property type="match status" value="1"/>
</dbReference>
<protein>
    <submittedName>
        <fullName evidence="5">Protein kinase domain-containing protein</fullName>
    </submittedName>
</protein>
<dbReference type="PROSITE" id="PS00109">
    <property type="entry name" value="PROTEIN_KINASE_TYR"/>
    <property type="match status" value="1"/>
</dbReference>
<dbReference type="PRINTS" id="PR00109">
    <property type="entry name" value="TYRKINASE"/>
</dbReference>
<evidence type="ECO:0000256" key="1">
    <source>
        <dbReference type="ARBA" id="ARBA00022741"/>
    </source>
</evidence>
<sequence>MVGYFLFPLWITLVFASNVMVKLSWIKLCHGHLLSATFQPPKSKSVKEDKTQSSRRSKMSVMKKPIENTTPPQFLEVKENDVIIVPTMGQRELEYPISDASTEDEIDREEEFTPDQAQIEAVLKRYGLQRDGTLAKYDQIFDKAEEAANFTLIEGKNFVQSEVTCVVLFDWFGGLTYLDCNVIARDEVQLLATEHPIYEVPVANRAQNIFEQAKMNFPFIKRKREKEETTAVELTCQYLRDDREWSLVRVDTHRSGREQIGLIPSAYVLPKSLYNAHMKLFDDPGWFLGDQTFKAASDYLYHPYQPKPAREGAFVIFSPPAMNLDPLDHKCFLMLILIKKSSEELWKILGAEQSAQHDSARDYAFQSDRAILDDHIAMGLRYLRCPLIEKVLPITRDPSGAYIFLEHRYETLFDLVWDGATNPNADFKLAYDALDPKLRPSFIGAAVEAPPVSGRDPHRLPMRMEQMSVVYNHRSLPGDVLGYATKTTLDPKSGACQALMKPTGGLSDGAMKKLKEHKFKEKKEVEGGKKKKDDVDVQLKMHRNLFIDDRNLRVDKDKPLGKGEFGIVFAGKLSIQMSAEFVEIGGERVKRSRSNEKLSRENLKMKENRARAGLEGAAPEQPPSGGGEKIIRPETHDLLKGDSTKEQFDSSEVEVAVKCIPCKVKNRAAWMNEVAALQETLHPNVVRFYGCSINFEPQKVALITELVKGGSLDKILQKITAETALTSNDCADLLGQIARGMSYLHCLEPSIVHGDLAARNILLTPHPIDQSKLIAKVTDFGLSKMMWPSECATYDDQKTLPIAWEPPEVHRGRELSVHTDVWMFGVLAIEFFVSANGGTPFGPNAVKVPYMYKEGYRHERPRHLRCPEFVWSAIVKCWEYDPTMRITFKELSEYFPRFYMDGEQDHLRSLFKRYYGL</sequence>
<evidence type="ECO:0000256" key="4">
    <source>
        <dbReference type="SAM" id="SignalP"/>
    </source>
</evidence>
<accession>A0A8R1U308</accession>
<reference evidence="5" key="2">
    <citation type="submission" date="2022-06" db="UniProtKB">
        <authorList>
            <consortium name="EnsemblMetazoa"/>
        </authorList>
    </citation>
    <scope>IDENTIFICATION</scope>
    <source>
        <strain evidence="5">PS312</strain>
    </source>
</reference>
<keyword evidence="4" id="KW-0732">Signal</keyword>
<dbReference type="InterPro" id="IPR000719">
    <property type="entry name" value="Prot_kinase_dom"/>
</dbReference>
<dbReference type="EnsemblMetazoa" id="PPA02383.1">
    <property type="protein sequence ID" value="PPA02383.1"/>
    <property type="gene ID" value="WBGene00091937"/>
</dbReference>
<accession>A0A2A6BNY7</accession>
<organism evidence="5 6">
    <name type="scientific">Pristionchus pacificus</name>
    <name type="common">Parasitic nematode worm</name>
    <dbReference type="NCBI Taxonomy" id="54126"/>
    <lineage>
        <taxon>Eukaryota</taxon>
        <taxon>Metazoa</taxon>
        <taxon>Ecdysozoa</taxon>
        <taxon>Nematoda</taxon>
        <taxon>Chromadorea</taxon>
        <taxon>Rhabditida</taxon>
        <taxon>Rhabditina</taxon>
        <taxon>Diplogasteromorpha</taxon>
        <taxon>Diplogasteroidea</taxon>
        <taxon>Neodiplogasteridae</taxon>
        <taxon>Pristionchus</taxon>
    </lineage>
</organism>
<gene>
    <name evidence="5" type="primary">WBGene00091937</name>
</gene>
<dbReference type="InterPro" id="IPR050198">
    <property type="entry name" value="Non-receptor_tyrosine_kinases"/>
</dbReference>
<dbReference type="PROSITE" id="PS50011">
    <property type="entry name" value="PROTEIN_KINASE_DOM"/>
    <property type="match status" value="1"/>
</dbReference>
<dbReference type="FunFam" id="1.10.510.10:FF:000778">
    <property type="entry name" value="Kinase family protein"/>
    <property type="match status" value="1"/>
</dbReference>
<dbReference type="Gene3D" id="1.10.510.10">
    <property type="entry name" value="Transferase(Phosphotransferase) domain 1"/>
    <property type="match status" value="1"/>
</dbReference>
<proteinExistence type="predicted"/>
<evidence type="ECO:0000256" key="3">
    <source>
        <dbReference type="SAM" id="MobiDB-lite"/>
    </source>
</evidence>
<name>A0A2A6BNY7_PRIPA</name>
<feature type="signal peptide" evidence="4">
    <location>
        <begin position="1"/>
        <end position="16"/>
    </location>
</feature>
<keyword evidence="2" id="KW-0067">ATP-binding</keyword>
<evidence type="ECO:0000313" key="6">
    <source>
        <dbReference type="Proteomes" id="UP000005239"/>
    </source>
</evidence>
<dbReference type="Pfam" id="PF07714">
    <property type="entry name" value="PK_Tyr_Ser-Thr"/>
    <property type="match status" value="1"/>
</dbReference>
<reference evidence="6" key="1">
    <citation type="journal article" date="2008" name="Nat. Genet.">
        <title>The Pristionchus pacificus genome provides a unique perspective on nematode lifestyle and parasitism.</title>
        <authorList>
            <person name="Dieterich C."/>
            <person name="Clifton S.W."/>
            <person name="Schuster L.N."/>
            <person name="Chinwalla A."/>
            <person name="Delehaunty K."/>
            <person name="Dinkelacker I."/>
            <person name="Fulton L."/>
            <person name="Fulton R."/>
            <person name="Godfrey J."/>
            <person name="Minx P."/>
            <person name="Mitreva M."/>
            <person name="Roeseler W."/>
            <person name="Tian H."/>
            <person name="Witte H."/>
            <person name="Yang S.P."/>
            <person name="Wilson R.K."/>
            <person name="Sommer R.J."/>
        </authorList>
    </citation>
    <scope>NUCLEOTIDE SEQUENCE [LARGE SCALE GENOMIC DNA]</scope>
    <source>
        <strain evidence="6">PS312</strain>
    </source>
</reference>
<dbReference type="InterPro" id="IPR008266">
    <property type="entry name" value="Tyr_kinase_AS"/>
</dbReference>
<dbReference type="AlphaFoldDB" id="A0A2A6BNY7"/>
<dbReference type="Proteomes" id="UP000005239">
    <property type="component" value="Unassembled WGS sequence"/>
</dbReference>
<feature type="compositionally biased region" description="Basic and acidic residues" evidence="3">
    <location>
        <begin position="589"/>
        <end position="612"/>
    </location>
</feature>
<evidence type="ECO:0000256" key="2">
    <source>
        <dbReference type="ARBA" id="ARBA00022840"/>
    </source>
</evidence>
<dbReference type="InterPro" id="IPR011009">
    <property type="entry name" value="Kinase-like_dom_sf"/>
</dbReference>
<feature type="chain" id="PRO_5043881887" evidence="4">
    <location>
        <begin position="17"/>
        <end position="917"/>
    </location>
</feature>
<dbReference type="OrthoDB" id="4062651at2759"/>
<dbReference type="GO" id="GO:0005886">
    <property type="term" value="C:plasma membrane"/>
    <property type="evidence" value="ECO:0000318"/>
    <property type="project" value="GO_Central"/>
</dbReference>
<dbReference type="InterPro" id="IPR001245">
    <property type="entry name" value="Ser-Thr/Tyr_kinase_cat_dom"/>
</dbReference>
<feature type="region of interest" description="Disordered" evidence="3">
    <location>
        <begin position="40"/>
        <end position="61"/>
    </location>
</feature>
<dbReference type="SUPFAM" id="SSF56112">
    <property type="entry name" value="Protein kinase-like (PK-like)"/>
    <property type="match status" value="1"/>
</dbReference>
<evidence type="ECO:0000313" key="5">
    <source>
        <dbReference type="EnsemblMetazoa" id="PPA02383.1"/>
    </source>
</evidence>
<keyword evidence="6" id="KW-1185">Reference proteome</keyword>
<feature type="region of interest" description="Disordered" evidence="3">
    <location>
        <begin position="589"/>
        <end position="631"/>
    </location>
</feature>
<dbReference type="GO" id="GO:0004713">
    <property type="term" value="F:protein tyrosine kinase activity"/>
    <property type="evidence" value="ECO:0000318"/>
    <property type="project" value="GO_Central"/>
</dbReference>